<dbReference type="Proteomes" id="UP000257144">
    <property type="component" value="Unassembled WGS sequence"/>
</dbReference>
<keyword evidence="1" id="KW-1133">Transmembrane helix</keyword>
<gene>
    <name evidence="2" type="ORF">DRW41_12050</name>
</gene>
<name>A0A3D8GR26_9BACI</name>
<feature type="transmembrane region" description="Helical" evidence="1">
    <location>
        <begin position="38"/>
        <end position="55"/>
    </location>
</feature>
<feature type="transmembrane region" description="Helical" evidence="1">
    <location>
        <begin position="7"/>
        <end position="26"/>
    </location>
</feature>
<proteinExistence type="predicted"/>
<keyword evidence="1" id="KW-0472">Membrane</keyword>
<dbReference type="OrthoDB" id="2664144at2"/>
<protein>
    <submittedName>
        <fullName evidence="2">Uncharacterized protein</fullName>
    </submittedName>
</protein>
<sequence>MKPSKANFFILCAVLFLNIVCTHFMVQQYFFENYVNSLIFGAMNIVLFPFALYIYKKERKQERERL</sequence>
<keyword evidence="3" id="KW-1185">Reference proteome</keyword>
<accession>A0A3D8GR26</accession>
<reference evidence="2 3" key="1">
    <citation type="submission" date="2018-07" db="EMBL/GenBank/DDBJ databases">
        <title>Bacillus sp. YLB-04 draft genome sequence.</title>
        <authorList>
            <person name="Yu L."/>
            <person name="Tang X."/>
        </authorList>
    </citation>
    <scope>NUCLEOTIDE SEQUENCE [LARGE SCALE GENOMIC DNA]</scope>
    <source>
        <strain evidence="2 3">YLB-04</strain>
    </source>
</reference>
<evidence type="ECO:0000313" key="3">
    <source>
        <dbReference type="Proteomes" id="UP000257144"/>
    </source>
</evidence>
<organism evidence="2 3">
    <name type="scientific">Neobacillus piezotolerans</name>
    <dbReference type="NCBI Taxonomy" id="2259171"/>
    <lineage>
        <taxon>Bacteria</taxon>
        <taxon>Bacillati</taxon>
        <taxon>Bacillota</taxon>
        <taxon>Bacilli</taxon>
        <taxon>Bacillales</taxon>
        <taxon>Bacillaceae</taxon>
        <taxon>Neobacillus</taxon>
    </lineage>
</organism>
<evidence type="ECO:0000256" key="1">
    <source>
        <dbReference type="SAM" id="Phobius"/>
    </source>
</evidence>
<dbReference type="RefSeq" id="WP_115452250.1">
    <property type="nucleotide sequence ID" value="NZ_QNQT01000004.1"/>
</dbReference>
<dbReference type="EMBL" id="QNQT01000004">
    <property type="protein sequence ID" value="RDU36777.1"/>
    <property type="molecule type" value="Genomic_DNA"/>
</dbReference>
<comment type="caution">
    <text evidence="2">The sequence shown here is derived from an EMBL/GenBank/DDBJ whole genome shotgun (WGS) entry which is preliminary data.</text>
</comment>
<evidence type="ECO:0000313" key="2">
    <source>
        <dbReference type="EMBL" id="RDU36777.1"/>
    </source>
</evidence>
<dbReference type="AlphaFoldDB" id="A0A3D8GR26"/>
<keyword evidence="1" id="KW-0812">Transmembrane</keyword>